<feature type="chain" id="PRO_5036229612" description="Apple domain-containing protein" evidence="1">
    <location>
        <begin position="21"/>
        <end position="187"/>
    </location>
</feature>
<dbReference type="EMBL" id="CAJOBC010104423">
    <property type="protein sequence ID" value="CAF4491656.1"/>
    <property type="molecule type" value="Genomic_DNA"/>
</dbReference>
<accession>A0A816BLU0</accession>
<keyword evidence="5" id="KW-1185">Reference proteome</keyword>
<evidence type="ECO:0000313" key="3">
    <source>
        <dbReference type="EMBL" id="CAF1609367.1"/>
    </source>
</evidence>
<dbReference type="AlphaFoldDB" id="A0A816BLU0"/>
<evidence type="ECO:0000259" key="2">
    <source>
        <dbReference type="Pfam" id="PF00024"/>
    </source>
</evidence>
<feature type="signal peptide" evidence="1">
    <location>
        <begin position="1"/>
        <end position="20"/>
    </location>
</feature>
<feature type="domain" description="Apple" evidence="2">
    <location>
        <begin position="50"/>
        <end position="96"/>
    </location>
</feature>
<sequence length="187" mass="21383">MHLSMFLCLLFFCEIVPTQLQIYQSQAEMTHLEGTEFLPANSFELLATYTQTKTLIKCISYCTSSVSCRTFDYDLTPPFRCRLFQSLQNTDQIIRSLPTSKVGSLVYGPELFLEYNRTCTGQYSPNRYLACVDGTYQCPPVTFWNGTICMNQLYNGSWCATSNWCRTDLSLRCLNNTCSVYNTPSTL</sequence>
<dbReference type="InterPro" id="IPR003609">
    <property type="entry name" value="Pan_app"/>
</dbReference>
<evidence type="ECO:0000256" key="1">
    <source>
        <dbReference type="SAM" id="SignalP"/>
    </source>
</evidence>
<dbReference type="Pfam" id="PF00024">
    <property type="entry name" value="PAN_1"/>
    <property type="match status" value="1"/>
</dbReference>
<name>A0A816BLU0_9BILA</name>
<protein>
    <recommendedName>
        <fullName evidence="2">Apple domain-containing protein</fullName>
    </recommendedName>
</protein>
<dbReference type="Proteomes" id="UP000681722">
    <property type="component" value="Unassembled WGS sequence"/>
</dbReference>
<organism evidence="3 5">
    <name type="scientific">Didymodactylos carnosus</name>
    <dbReference type="NCBI Taxonomy" id="1234261"/>
    <lineage>
        <taxon>Eukaryota</taxon>
        <taxon>Metazoa</taxon>
        <taxon>Spiralia</taxon>
        <taxon>Gnathifera</taxon>
        <taxon>Rotifera</taxon>
        <taxon>Eurotatoria</taxon>
        <taxon>Bdelloidea</taxon>
        <taxon>Philodinida</taxon>
        <taxon>Philodinidae</taxon>
        <taxon>Didymodactylos</taxon>
    </lineage>
</organism>
<keyword evidence="1" id="KW-0732">Signal</keyword>
<feature type="non-terminal residue" evidence="3">
    <location>
        <position position="1"/>
    </location>
</feature>
<comment type="caution">
    <text evidence="3">The sequence shown here is derived from an EMBL/GenBank/DDBJ whole genome shotgun (WGS) entry which is preliminary data.</text>
</comment>
<gene>
    <name evidence="3" type="ORF">GPM918_LOCUS42988</name>
    <name evidence="4" type="ORF">SRO942_LOCUS44363</name>
</gene>
<feature type="non-terminal residue" evidence="3">
    <location>
        <position position="187"/>
    </location>
</feature>
<reference evidence="3" key="1">
    <citation type="submission" date="2021-02" db="EMBL/GenBank/DDBJ databases">
        <authorList>
            <person name="Nowell W R."/>
        </authorList>
    </citation>
    <scope>NUCLEOTIDE SEQUENCE</scope>
</reference>
<proteinExistence type="predicted"/>
<dbReference type="Proteomes" id="UP000663829">
    <property type="component" value="Unassembled WGS sequence"/>
</dbReference>
<evidence type="ECO:0000313" key="4">
    <source>
        <dbReference type="EMBL" id="CAF4491656.1"/>
    </source>
</evidence>
<dbReference type="EMBL" id="CAJNOQ010037719">
    <property type="protein sequence ID" value="CAF1609367.1"/>
    <property type="molecule type" value="Genomic_DNA"/>
</dbReference>
<evidence type="ECO:0000313" key="5">
    <source>
        <dbReference type="Proteomes" id="UP000663829"/>
    </source>
</evidence>
<dbReference type="OrthoDB" id="10065439at2759"/>